<keyword evidence="10" id="KW-1185">Reference proteome</keyword>
<dbReference type="OrthoDB" id="9814887at2"/>
<keyword evidence="7" id="KW-0802">TPR repeat</keyword>
<keyword evidence="2" id="KW-0645">Protease</keyword>
<comment type="caution">
    <text evidence="9">The sequence shown here is derived from an EMBL/GenBank/DDBJ whole genome shotgun (WGS) entry which is preliminary data.</text>
</comment>
<sequence>MPISHVATMAFERLCRVASIPAVLLAAVTWMASVVPASAQGLIRDPDIEHGLRELAFPILRAAGLNTNRVRILVVNDGTFNAFVIDYGAIYLNYGLILSVDSPDMLQAVIAHEAAHIANGHLARRVENLGAANRNAGIGTALALIAAIAGGGEAAAGIAAGTQSAALRSFLSHTRTEEASADRSAASYLRSAGVSPAGMVALHRKFAGQELLNPVNQDPYMRSHPTSRERLRAAEAFLDQYGDWSKTDPNAEYWFARVKGKLSAFLRSSTWTMRRAKEETAQDIRLMREAAAFHRNRNLPSARSAIDGALAIRPDDPFYYELKGQILLENRQLQDAVTAYSNAVDKAPNNALILAGYGRALLASGQTKKALQALEKARQRDYLNARLMHDLGMAYAKVGNNGMASVVTAERYALQGQLADAGIHAKRALGQLPEGSPGWQRAQDVLIASERAKKAKRKLK</sequence>
<dbReference type="Gene3D" id="3.30.2010.10">
    <property type="entry name" value="Metalloproteases ('zincins'), catalytic domain"/>
    <property type="match status" value="1"/>
</dbReference>
<evidence type="ECO:0000313" key="10">
    <source>
        <dbReference type="Proteomes" id="UP000053690"/>
    </source>
</evidence>
<dbReference type="STRING" id="1685378.AVO44_02160"/>
<dbReference type="GO" id="GO:0051603">
    <property type="term" value="P:proteolysis involved in protein catabolic process"/>
    <property type="evidence" value="ECO:0007669"/>
    <property type="project" value="TreeGrafter"/>
</dbReference>
<proteinExistence type="predicted"/>
<comment type="cofactor">
    <cofactor evidence="1">
        <name>Zn(2+)</name>
        <dbReference type="ChEBI" id="CHEBI:29105"/>
    </cofactor>
</comment>
<dbReference type="InterPro" id="IPR051156">
    <property type="entry name" value="Mito/Outer_Membr_Metalloprot"/>
</dbReference>
<dbReference type="InterPro" id="IPR011990">
    <property type="entry name" value="TPR-like_helical_dom_sf"/>
</dbReference>
<name>A0A0X3U262_9RHOB</name>
<evidence type="ECO:0000256" key="4">
    <source>
        <dbReference type="ARBA" id="ARBA00022801"/>
    </source>
</evidence>
<dbReference type="SUPFAM" id="SSF48452">
    <property type="entry name" value="TPR-like"/>
    <property type="match status" value="1"/>
</dbReference>
<feature type="repeat" description="TPR" evidence="7">
    <location>
        <begin position="317"/>
        <end position="350"/>
    </location>
</feature>
<evidence type="ECO:0000259" key="8">
    <source>
        <dbReference type="Pfam" id="PF01435"/>
    </source>
</evidence>
<dbReference type="Proteomes" id="UP000053690">
    <property type="component" value="Unassembled WGS sequence"/>
</dbReference>
<evidence type="ECO:0000313" key="9">
    <source>
        <dbReference type="EMBL" id="KUJ82098.1"/>
    </source>
</evidence>
<dbReference type="RefSeq" id="WP_068331866.1">
    <property type="nucleotide sequence ID" value="NZ_LQBP01000001.1"/>
</dbReference>
<evidence type="ECO:0000256" key="3">
    <source>
        <dbReference type="ARBA" id="ARBA00022723"/>
    </source>
</evidence>
<dbReference type="CDD" id="cd07324">
    <property type="entry name" value="M48C_Oma1-like"/>
    <property type="match status" value="1"/>
</dbReference>
<dbReference type="PROSITE" id="PS50005">
    <property type="entry name" value="TPR"/>
    <property type="match status" value="1"/>
</dbReference>
<dbReference type="Pfam" id="PF14559">
    <property type="entry name" value="TPR_19"/>
    <property type="match status" value="1"/>
</dbReference>
<dbReference type="AlphaFoldDB" id="A0A0X3U262"/>
<keyword evidence="5" id="KW-0862">Zinc</keyword>
<dbReference type="GO" id="GO:0004222">
    <property type="term" value="F:metalloendopeptidase activity"/>
    <property type="evidence" value="ECO:0007669"/>
    <property type="project" value="InterPro"/>
</dbReference>
<gene>
    <name evidence="9" type="ORF">AVO44_02160</name>
</gene>
<dbReference type="GO" id="GO:0046872">
    <property type="term" value="F:metal ion binding"/>
    <property type="evidence" value="ECO:0007669"/>
    <property type="project" value="UniProtKB-KW"/>
</dbReference>
<evidence type="ECO:0000256" key="7">
    <source>
        <dbReference type="PROSITE-ProRule" id="PRU00339"/>
    </source>
</evidence>
<feature type="domain" description="Peptidase M48" evidence="8">
    <location>
        <begin position="45"/>
        <end position="236"/>
    </location>
</feature>
<dbReference type="SMART" id="SM00028">
    <property type="entry name" value="TPR"/>
    <property type="match status" value="2"/>
</dbReference>
<dbReference type="Gene3D" id="1.25.40.10">
    <property type="entry name" value="Tetratricopeptide repeat domain"/>
    <property type="match status" value="1"/>
</dbReference>
<dbReference type="InterPro" id="IPR001915">
    <property type="entry name" value="Peptidase_M48"/>
</dbReference>
<dbReference type="EMBL" id="LQBP01000001">
    <property type="protein sequence ID" value="KUJ82098.1"/>
    <property type="molecule type" value="Genomic_DNA"/>
</dbReference>
<evidence type="ECO:0000256" key="2">
    <source>
        <dbReference type="ARBA" id="ARBA00022670"/>
    </source>
</evidence>
<dbReference type="PANTHER" id="PTHR22726:SF1">
    <property type="entry name" value="METALLOENDOPEPTIDASE OMA1, MITOCHONDRIAL"/>
    <property type="match status" value="1"/>
</dbReference>
<protein>
    <submittedName>
        <fullName evidence="9">Peptidase M48</fullName>
    </submittedName>
</protein>
<dbReference type="Pfam" id="PF01435">
    <property type="entry name" value="Peptidase_M48"/>
    <property type="match status" value="1"/>
</dbReference>
<keyword evidence="6" id="KW-0482">Metalloprotease</keyword>
<dbReference type="GO" id="GO:0016020">
    <property type="term" value="C:membrane"/>
    <property type="evidence" value="ECO:0007669"/>
    <property type="project" value="TreeGrafter"/>
</dbReference>
<dbReference type="PANTHER" id="PTHR22726">
    <property type="entry name" value="METALLOENDOPEPTIDASE OMA1"/>
    <property type="match status" value="1"/>
</dbReference>
<accession>A0A0X3U262</accession>
<keyword evidence="3" id="KW-0479">Metal-binding</keyword>
<organism evidence="9 10">
    <name type="scientific">Ruegeria profundi</name>
    <dbReference type="NCBI Taxonomy" id="1685378"/>
    <lineage>
        <taxon>Bacteria</taxon>
        <taxon>Pseudomonadati</taxon>
        <taxon>Pseudomonadota</taxon>
        <taxon>Alphaproteobacteria</taxon>
        <taxon>Rhodobacterales</taxon>
        <taxon>Roseobacteraceae</taxon>
        <taxon>Ruegeria</taxon>
    </lineage>
</organism>
<dbReference type="InterPro" id="IPR019734">
    <property type="entry name" value="TPR_rpt"/>
</dbReference>
<keyword evidence="4" id="KW-0378">Hydrolase</keyword>
<evidence type="ECO:0000256" key="6">
    <source>
        <dbReference type="ARBA" id="ARBA00023049"/>
    </source>
</evidence>
<evidence type="ECO:0000256" key="1">
    <source>
        <dbReference type="ARBA" id="ARBA00001947"/>
    </source>
</evidence>
<reference evidence="10" key="1">
    <citation type="submission" date="2015-12" db="EMBL/GenBank/DDBJ databases">
        <authorList>
            <person name="Zhang G."/>
            <person name="Stingl U."/>
        </authorList>
    </citation>
    <scope>NUCLEOTIDE SEQUENCE [LARGE SCALE GENOMIC DNA]</scope>
    <source>
        <strain evidence="10">ZGT108</strain>
    </source>
</reference>
<evidence type="ECO:0000256" key="5">
    <source>
        <dbReference type="ARBA" id="ARBA00022833"/>
    </source>
</evidence>